<sequence>SPSQPSAIFERVLDMVSQVLPLIGEVQRESASLLQSLATTQSANQRIPLAGPVTTSHATIQRASKTALELRHSIKRLLKSLP</sequence>
<gene>
    <name evidence="1" type="ORF">PENTCL1PPCAC_22451</name>
</gene>
<proteinExistence type="predicted"/>
<evidence type="ECO:0000313" key="2">
    <source>
        <dbReference type="Proteomes" id="UP001432027"/>
    </source>
</evidence>
<name>A0AAV5U0H1_9BILA</name>
<accession>A0AAV5U0H1</accession>
<dbReference type="EMBL" id="BTSX01000005">
    <property type="protein sequence ID" value="GMT00277.1"/>
    <property type="molecule type" value="Genomic_DNA"/>
</dbReference>
<dbReference type="AlphaFoldDB" id="A0AAV5U0H1"/>
<evidence type="ECO:0000313" key="1">
    <source>
        <dbReference type="EMBL" id="GMT00277.1"/>
    </source>
</evidence>
<protein>
    <submittedName>
        <fullName evidence="1">Uncharacterized protein</fullName>
    </submittedName>
</protein>
<reference evidence="1" key="1">
    <citation type="submission" date="2023-10" db="EMBL/GenBank/DDBJ databases">
        <title>Genome assembly of Pristionchus species.</title>
        <authorList>
            <person name="Yoshida K."/>
            <person name="Sommer R.J."/>
        </authorList>
    </citation>
    <scope>NUCLEOTIDE SEQUENCE</scope>
    <source>
        <strain evidence="1">RS0144</strain>
    </source>
</reference>
<keyword evidence="2" id="KW-1185">Reference proteome</keyword>
<comment type="caution">
    <text evidence="1">The sequence shown here is derived from an EMBL/GenBank/DDBJ whole genome shotgun (WGS) entry which is preliminary data.</text>
</comment>
<feature type="non-terminal residue" evidence="1">
    <location>
        <position position="1"/>
    </location>
</feature>
<organism evidence="1 2">
    <name type="scientific">Pristionchus entomophagus</name>
    <dbReference type="NCBI Taxonomy" id="358040"/>
    <lineage>
        <taxon>Eukaryota</taxon>
        <taxon>Metazoa</taxon>
        <taxon>Ecdysozoa</taxon>
        <taxon>Nematoda</taxon>
        <taxon>Chromadorea</taxon>
        <taxon>Rhabditida</taxon>
        <taxon>Rhabditina</taxon>
        <taxon>Diplogasteromorpha</taxon>
        <taxon>Diplogasteroidea</taxon>
        <taxon>Neodiplogasteridae</taxon>
        <taxon>Pristionchus</taxon>
    </lineage>
</organism>
<dbReference type="Proteomes" id="UP001432027">
    <property type="component" value="Unassembled WGS sequence"/>
</dbReference>